<reference evidence="2 5" key="3">
    <citation type="submission" date="2020-04" db="EMBL/GenBank/DDBJ databases">
        <title>Whole-genome sequencing of Vibrio spp. from China reveals different genetic environments of blaCTX-M-14 among diverse lineages.</title>
        <authorList>
            <person name="Zheng Z."/>
            <person name="Ye L."/>
            <person name="Chen S."/>
        </authorList>
    </citation>
    <scope>NUCLEOTIDE SEQUENCE [LARGE SCALE GENOMIC DNA]</scope>
    <source>
        <strain evidence="2 5">Vb0574</strain>
    </source>
</reference>
<dbReference type="EMBL" id="JABCLD010001554">
    <property type="protein sequence ID" value="NMU26859.1"/>
    <property type="molecule type" value="Genomic_DNA"/>
</dbReference>
<proteinExistence type="predicted"/>
<accession>A0A249W591</accession>
<evidence type="ECO:0000313" key="1">
    <source>
        <dbReference type="EMBL" id="ASZ51912.1"/>
    </source>
</evidence>
<evidence type="ECO:0000313" key="4">
    <source>
        <dbReference type="Proteomes" id="UP000191946"/>
    </source>
</evidence>
<dbReference type="InterPro" id="IPR011990">
    <property type="entry name" value="TPR-like_helical_dom_sf"/>
</dbReference>
<dbReference type="EMBL" id="LHQV01000002">
    <property type="protein sequence ID" value="OQK04877.1"/>
    <property type="molecule type" value="Genomic_DNA"/>
</dbReference>
<protein>
    <recommendedName>
        <fullName evidence="6">Tetratricopeptide repeat protein</fullName>
    </recommendedName>
</protein>
<dbReference type="Proteomes" id="UP000191946">
    <property type="component" value="Unassembled WGS sequence"/>
</dbReference>
<name>A0A249W591_VIBPH</name>
<dbReference type="EMBL" id="CP023248">
    <property type="protein sequence ID" value="ASZ51912.1"/>
    <property type="molecule type" value="Genomic_DNA"/>
</dbReference>
<evidence type="ECO:0000313" key="3">
    <source>
        <dbReference type="EMBL" id="OQK04877.1"/>
    </source>
</evidence>
<reference evidence="3 4" key="1">
    <citation type="submission" date="2015-08" db="EMBL/GenBank/DDBJ databases">
        <title>Draft Genome Sequences of Vibrio parahaemolyticus Strains.</title>
        <authorList>
            <person name="Gonzalez-Escalona N."/>
            <person name="DePaola A."/>
        </authorList>
    </citation>
    <scope>NUCLEOTIDE SEQUENCE [LARGE SCALE GENOMIC DNA]</scope>
    <source>
        <strain evidence="3 4">CFSAN001621</strain>
    </source>
</reference>
<dbReference type="AlphaFoldDB" id="A0A249W591"/>
<dbReference type="Gene3D" id="1.25.40.10">
    <property type="entry name" value="Tetratricopeptide repeat domain"/>
    <property type="match status" value="1"/>
</dbReference>
<organism evidence="1">
    <name type="scientific">Vibrio parahaemolyticus</name>
    <dbReference type="NCBI Taxonomy" id="670"/>
    <lineage>
        <taxon>Bacteria</taxon>
        <taxon>Pseudomonadati</taxon>
        <taxon>Pseudomonadota</taxon>
        <taxon>Gammaproteobacteria</taxon>
        <taxon>Vibrionales</taxon>
        <taxon>Vibrionaceae</taxon>
        <taxon>Vibrio</taxon>
    </lineage>
</organism>
<reference evidence="1" key="2">
    <citation type="submission" date="2017-09" db="EMBL/GenBank/DDBJ databases">
        <authorList>
            <person name="Ehlers B."/>
            <person name="Leendertz F.H."/>
        </authorList>
    </citation>
    <scope>NUCLEOTIDE SEQUENCE</scope>
    <source>
        <strain evidence="1">MAVP-26</strain>
    </source>
</reference>
<evidence type="ECO:0008006" key="6">
    <source>
        <dbReference type="Google" id="ProtNLM"/>
    </source>
</evidence>
<evidence type="ECO:0000313" key="5">
    <source>
        <dbReference type="Proteomes" id="UP000555836"/>
    </source>
</evidence>
<evidence type="ECO:0000313" key="2">
    <source>
        <dbReference type="EMBL" id="NMU26859.1"/>
    </source>
</evidence>
<gene>
    <name evidence="3" type="ORF">AKG60_02215</name>
    <name evidence="2" type="ORF">HKB21_14660</name>
    <name evidence="1" type="ORF">YA91_15870</name>
</gene>
<dbReference type="Proteomes" id="UP000555836">
    <property type="component" value="Unassembled WGS sequence"/>
</dbReference>
<keyword evidence="4" id="KW-1185">Reference proteome</keyword>
<sequence length="169" mass="19441">MFLEDMVEYQRDRVTFGVFQKLVVKLYKALLFKLSNQKDKLEWQLILIADCLRIIGLCRLAYRMASKVHTSTSSVKNKFWSTHVSGMALQYSGDMIGAEKAFLKSQDFACELSLSFSLQHLGKLNVEVGNYKLAEQQFIEALVIREKLKRADLVESTKRAVRGLQKLRT</sequence>
<dbReference type="RefSeq" id="WP_005500328.1">
    <property type="nucleotide sequence ID" value="NZ_CP023248.2"/>
</dbReference>